<sequence>MSGPTDSDSNDDPEQVENDDSDTTDAEAPEEQAIPVVISPEFAESARRASEQLERQLQDTFGRIGRQLNLDLLDQQLKFLRTSVMPQVDQVWKQQAEFARRWHDQIFTREFQQTLEGLSRLRRSLPKVDLEFYRQAYLRACPPNWIDLGDGAEFDLLRLAEAGLPTAWVPRADVLQELLKAPEAERVAIFAERRAEILTDCRDVLSGVTSTELTEQVELLEEALLVAEQNKLAAAQALAAAIVDTVMRISIVPEKIRGYYKKVQEEIESRHENATLLELRWCAVHLPLTRALEYFDPTQGIPIPERFNRHASIHAVGRVQYTPANAIIAIALATSLVREVHELIIDQLDE</sequence>
<feature type="region of interest" description="Disordered" evidence="1">
    <location>
        <begin position="1"/>
        <end position="36"/>
    </location>
</feature>
<dbReference type="RefSeq" id="WP_343944924.1">
    <property type="nucleotide sequence ID" value="NZ_BAAAHP010000187.1"/>
</dbReference>
<comment type="caution">
    <text evidence="2">The sequence shown here is derived from an EMBL/GenBank/DDBJ whole genome shotgun (WGS) entry which is preliminary data.</text>
</comment>
<dbReference type="Proteomes" id="UP001499967">
    <property type="component" value="Unassembled WGS sequence"/>
</dbReference>
<evidence type="ECO:0000256" key="1">
    <source>
        <dbReference type="SAM" id="MobiDB-lite"/>
    </source>
</evidence>
<reference evidence="3" key="1">
    <citation type="journal article" date="2019" name="Int. J. Syst. Evol. Microbiol.">
        <title>The Global Catalogue of Microorganisms (GCM) 10K type strain sequencing project: providing services to taxonomists for standard genome sequencing and annotation.</title>
        <authorList>
            <consortium name="The Broad Institute Genomics Platform"/>
            <consortium name="The Broad Institute Genome Sequencing Center for Infectious Disease"/>
            <person name="Wu L."/>
            <person name="Ma J."/>
        </authorList>
    </citation>
    <scope>NUCLEOTIDE SEQUENCE [LARGE SCALE GENOMIC DNA]</scope>
    <source>
        <strain evidence="3">JCM 11117</strain>
    </source>
</reference>
<accession>A0ABP3YLC6</accession>
<name>A0ABP3YLC6_9PSEU</name>
<dbReference type="EMBL" id="BAAAHP010000187">
    <property type="protein sequence ID" value="GAA0897750.1"/>
    <property type="molecule type" value="Genomic_DNA"/>
</dbReference>
<organism evidence="2 3">
    <name type="scientific">Pseudonocardia zijingensis</name>
    <dbReference type="NCBI Taxonomy" id="153376"/>
    <lineage>
        <taxon>Bacteria</taxon>
        <taxon>Bacillati</taxon>
        <taxon>Actinomycetota</taxon>
        <taxon>Actinomycetes</taxon>
        <taxon>Pseudonocardiales</taxon>
        <taxon>Pseudonocardiaceae</taxon>
        <taxon>Pseudonocardia</taxon>
    </lineage>
</organism>
<gene>
    <name evidence="2" type="ORF">GCM10009559_58920</name>
</gene>
<protein>
    <submittedName>
        <fullName evidence="2">Uncharacterized protein</fullName>
    </submittedName>
</protein>
<proteinExistence type="predicted"/>
<evidence type="ECO:0000313" key="3">
    <source>
        <dbReference type="Proteomes" id="UP001499967"/>
    </source>
</evidence>
<feature type="compositionally biased region" description="Acidic residues" evidence="1">
    <location>
        <begin position="8"/>
        <end position="30"/>
    </location>
</feature>
<keyword evidence="3" id="KW-1185">Reference proteome</keyword>
<evidence type="ECO:0000313" key="2">
    <source>
        <dbReference type="EMBL" id="GAA0897750.1"/>
    </source>
</evidence>